<dbReference type="RefSeq" id="WP_000910214.1">
    <property type="nucleotide sequence ID" value="NC_012472.1"/>
</dbReference>
<sequence length="158" mass="19280">MLKDLKKVARENIDGRAETGFEKVVLRTKAIYEMSEASINHETAREIAFFILNHEYGSENWKNYPEQMEEILDRIADWTYSHLTYYGHYTYIQDTYSEEVYQKHKQDWEEYKSKTQKMRQIKFAVKRLIKSDNQEYFNLEGIQRKIQFMFEQDEVQVY</sequence>
<dbReference type="KEGG" id="bcx:BCA_2063"/>
<reference evidence="1 2" key="1">
    <citation type="submission" date="2009-02" db="EMBL/GenBank/DDBJ databases">
        <title>Genome sequence of Bacillus cereus 03BB102.</title>
        <authorList>
            <person name="Dodson R.J."/>
            <person name="Jackson P."/>
            <person name="Munk A.C."/>
            <person name="Brettin T."/>
            <person name="Bruce D."/>
            <person name="Detter C."/>
            <person name="Tapia R."/>
            <person name="Han C."/>
            <person name="Sutton G."/>
            <person name="Sims D."/>
        </authorList>
    </citation>
    <scope>NUCLEOTIDE SEQUENCE [LARGE SCALE GENOMIC DNA]</scope>
    <source>
        <strain evidence="1 2">03BB102</strain>
    </source>
</reference>
<organism evidence="1 2">
    <name type="scientific">Bacillus cereus (strain 03BB102)</name>
    <dbReference type="NCBI Taxonomy" id="572264"/>
    <lineage>
        <taxon>Bacteria</taxon>
        <taxon>Bacillati</taxon>
        <taxon>Bacillota</taxon>
        <taxon>Bacilli</taxon>
        <taxon>Bacillales</taxon>
        <taxon>Bacillaceae</taxon>
        <taxon>Bacillus</taxon>
        <taxon>Bacillus cereus group</taxon>
    </lineage>
</organism>
<dbReference type="Proteomes" id="UP000002210">
    <property type="component" value="Chromosome"/>
</dbReference>
<dbReference type="EMBL" id="CP001407">
    <property type="protein sequence ID" value="ACO27729.1"/>
    <property type="molecule type" value="Genomic_DNA"/>
</dbReference>
<evidence type="ECO:0000313" key="2">
    <source>
        <dbReference type="Proteomes" id="UP000002210"/>
    </source>
</evidence>
<proteinExistence type="predicted"/>
<dbReference type="AlphaFoldDB" id="A0A158RKW9"/>
<evidence type="ECO:0000313" key="1">
    <source>
        <dbReference type="EMBL" id="ACO27729.1"/>
    </source>
</evidence>
<protein>
    <submittedName>
        <fullName evidence="1">Uncharacterized protein</fullName>
    </submittedName>
</protein>
<dbReference type="PATRIC" id="fig|572264.18.peg.2009"/>
<name>A0A158RKW9_BACC3</name>
<gene>
    <name evidence="1" type="ordered locus">BCA_2063</name>
</gene>
<accession>A0A158RKW9</accession>